<dbReference type="Pfam" id="PF00258">
    <property type="entry name" value="Flavodoxin_1"/>
    <property type="match status" value="1"/>
</dbReference>
<reference evidence="10" key="1">
    <citation type="submission" date="2015-07" db="EMBL/GenBank/DDBJ databases">
        <title>Lactobacillus ginsenosidimutans/EMML 3141/ whole genome sequencing.</title>
        <authorList>
            <person name="Kim M.K."/>
            <person name="Im W.-T."/>
            <person name="Srinivasan S."/>
            <person name="Lee J.-J."/>
        </authorList>
    </citation>
    <scope>NUCLEOTIDE SEQUENCE [LARGE SCALE GENOMIC DNA]</scope>
    <source>
        <strain evidence="10">EMML 3041</strain>
    </source>
</reference>
<accession>A0A0H4QLG3</accession>
<dbReference type="PROSITE" id="PS50902">
    <property type="entry name" value="FLAVODOXIN_LIKE"/>
    <property type="match status" value="1"/>
</dbReference>
<evidence type="ECO:0000256" key="4">
    <source>
        <dbReference type="ARBA" id="ARBA00022448"/>
    </source>
</evidence>
<dbReference type="STRING" id="1007676.ABM34_08270"/>
<dbReference type="Gene3D" id="3.40.50.360">
    <property type="match status" value="1"/>
</dbReference>
<keyword evidence="10" id="KW-1185">Reference proteome</keyword>
<dbReference type="PANTHER" id="PTHR42809">
    <property type="entry name" value="FLAVODOXIN 2"/>
    <property type="match status" value="1"/>
</dbReference>
<comment type="function">
    <text evidence="2">Low-potential electron donor to a number of redox enzymes.</text>
</comment>
<keyword evidence="5" id="KW-0285">Flavoprotein</keyword>
<evidence type="ECO:0000256" key="1">
    <source>
        <dbReference type="ARBA" id="ARBA00001917"/>
    </source>
</evidence>
<dbReference type="AlphaFoldDB" id="A0A0H4QLG3"/>
<dbReference type="GO" id="GO:0016651">
    <property type="term" value="F:oxidoreductase activity, acting on NAD(P)H"/>
    <property type="evidence" value="ECO:0007669"/>
    <property type="project" value="UniProtKB-ARBA"/>
</dbReference>
<dbReference type="EMBL" id="CP012034">
    <property type="protein sequence ID" value="AKP67523.1"/>
    <property type="molecule type" value="Genomic_DNA"/>
</dbReference>
<gene>
    <name evidence="9" type="ORF">ABM34_08270</name>
</gene>
<proteinExistence type="inferred from homology"/>
<dbReference type="GO" id="GO:0010181">
    <property type="term" value="F:FMN binding"/>
    <property type="evidence" value="ECO:0007669"/>
    <property type="project" value="InterPro"/>
</dbReference>
<dbReference type="PATRIC" id="fig|1007676.4.peg.1670"/>
<organism evidence="9 10">
    <name type="scientific">Companilactobacillus ginsenosidimutans</name>
    <dbReference type="NCBI Taxonomy" id="1007676"/>
    <lineage>
        <taxon>Bacteria</taxon>
        <taxon>Bacillati</taxon>
        <taxon>Bacillota</taxon>
        <taxon>Bacilli</taxon>
        <taxon>Lactobacillales</taxon>
        <taxon>Lactobacillaceae</taxon>
        <taxon>Companilactobacillus</taxon>
    </lineage>
</organism>
<dbReference type="OrthoDB" id="9790745at2"/>
<name>A0A0H4QLG3_9LACO</name>
<comment type="cofactor">
    <cofactor evidence="1">
        <name>FMN</name>
        <dbReference type="ChEBI" id="CHEBI:58210"/>
    </cofactor>
</comment>
<evidence type="ECO:0000256" key="6">
    <source>
        <dbReference type="ARBA" id="ARBA00022643"/>
    </source>
</evidence>
<dbReference type="InterPro" id="IPR050619">
    <property type="entry name" value="Flavodoxin"/>
</dbReference>
<dbReference type="SUPFAM" id="SSF52218">
    <property type="entry name" value="Flavoproteins"/>
    <property type="match status" value="1"/>
</dbReference>
<dbReference type="InterPro" id="IPR008254">
    <property type="entry name" value="Flavodoxin/NO_synth"/>
</dbReference>
<evidence type="ECO:0000256" key="2">
    <source>
        <dbReference type="ARBA" id="ARBA00003297"/>
    </source>
</evidence>
<dbReference type="RefSeq" id="WP_048704903.1">
    <property type="nucleotide sequence ID" value="NZ_CP012034.1"/>
</dbReference>
<evidence type="ECO:0000256" key="5">
    <source>
        <dbReference type="ARBA" id="ARBA00022630"/>
    </source>
</evidence>
<evidence type="ECO:0000256" key="3">
    <source>
        <dbReference type="ARBA" id="ARBA00005267"/>
    </source>
</evidence>
<keyword evidence="6" id="KW-0288">FMN</keyword>
<sequence length="147" mass="16501">MSNILISYTSMTGHNEKIAKHLESYLKQKNQDVTLEQLVDGDAYSLPDYDAVIVVTYTYHDGDLPDEAQDFFEDLKDVDLEGTEFAVAGSSSKTHIHFGRAVDYFTMQLNSSNGDQAADSVKINQEPDEDDLKRVDQLADYVLKSLN</sequence>
<evidence type="ECO:0000259" key="8">
    <source>
        <dbReference type="PROSITE" id="PS50902"/>
    </source>
</evidence>
<evidence type="ECO:0000313" key="9">
    <source>
        <dbReference type="EMBL" id="AKP67523.1"/>
    </source>
</evidence>
<keyword evidence="7" id="KW-0249">Electron transport</keyword>
<dbReference type="InterPro" id="IPR029039">
    <property type="entry name" value="Flavoprotein-like_sf"/>
</dbReference>
<dbReference type="Proteomes" id="UP000036106">
    <property type="component" value="Chromosome"/>
</dbReference>
<comment type="similarity">
    <text evidence="3">Belongs to the flavodoxin family.</text>
</comment>
<evidence type="ECO:0000313" key="10">
    <source>
        <dbReference type="Proteomes" id="UP000036106"/>
    </source>
</evidence>
<evidence type="ECO:0000256" key="7">
    <source>
        <dbReference type="ARBA" id="ARBA00022982"/>
    </source>
</evidence>
<keyword evidence="4" id="KW-0813">Transport</keyword>
<dbReference type="PANTHER" id="PTHR42809:SF1">
    <property type="entry name" value="FLAVODOXIN 1"/>
    <property type="match status" value="1"/>
</dbReference>
<protein>
    <submittedName>
        <fullName evidence="9">Flavodoxin</fullName>
    </submittedName>
</protein>
<feature type="domain" description="Flavodoxin-like" evidence="8">
    <location>
        <begin position="4"/>
        <end position="143"/>
    </location>
</feature>
<dbReference type="KEGG" id="lgn:ABM34_08270"/>